<organism evidence="1 2">
    <name type="scientific">Panicum miliaceum</name>
    <name type="common">Proso millet</name>
    <name type="synonym">Broomcorn millet</name>
    <dbReference type="NCBI Taxonomy" id="4540"/>
    <lineage>
        <taxon>Eukaryota</taxon>
        <taxon>Viridiplantae</taxon>
        <taxon>Streptophyta</taxon>
        <taxon>Embryophyta</taxon>
        <taxon>Tracheophyta</taxon>
        <taxon>Spermatophyta</taxon>
        <taxon>Magnoliopsida</taxon>
        <taxon>Liliopsida</taxon>
        <taxon>Poales</taxon>
        <taxon>Poaceae</taxon>
        <taxon>PACMAD clade</taxon>
        <taxon>Panicoideae</taxon>
        <taxon>Panicodae</taxon>
        <taxon>Paniceae</taxon>
        <taxon>Panicinae</taxon>
        <taxon>Panicum</taxon>
        <taxon>Panicum sect. Panicum</taxon>
    </lineage>
</organism>
<gene>
    <name evidence="1" type="ORF">C2845_PM11G24460</name>
</gene>
<evidence type="ECO:0000313" key="1">
    <source>
        <dbReference type="EMBL" id="RLN08828.1"/>
    </source>
</evidence>
<dbReference type="STRING" id="4540.A0A3L6RSQ5"/>
<name>A0A3L6RSQ5_PANMI</name>
<dbReference type="EMBL" id="PQIB02000007">
    <property type="protein sequence ID" value="RLN08828.1"/>
    <property type="molecule type" value="Genomic_DNA"/>
</dbReference>
<dbReference type="OrthoDB" id="632354at2759"/>
<proteinExistence type="predicted"/>
<comment type="caution">
    <text evidence="1">The sequence shown here is derived from an EMBL/GenBank/DDBJ whole genome shotgun (WGS) entry which is preliminary data.</text>
</comment>
<dbReference type="Proteomes" id="UP000275267">
    <property type="component" value="Unassembled WGS sequence"/>
</dbReference>
<keyword evidence="2" id="KW-1185">Reference proteome</keyword>
<protein>
    <submittedName>
        <fullName evidence="1">Uncharacterized protein</fullName>
    </submittedName>
</protein>
<sequence>MDQEIWHSDSSREVEMSKEDAQFNDWNAVGKELDDLAHALKNLSKHSGIPLESVKEHLVLEHVFFWNEPRRASFFMHDIQGPLHTTEFEDRVDVLLFIPEKWTQNDHMGLLPEMNKYRNGKNLPDYNDGRNQYVLFVSGSYTHEREIGVKGVDKIITINQPRLCLELVKIVRKLGYPV</sequence>
<dbReference type="AlphaFoldDB" id="A0A3L6RSQ5"/>
<accession>A0A3L6RSQ5</accession>
<evidence type="ECO:0000313" key="2">
    <source>
        <dbReference type="Proteomes" id="UP000275267"/>
    </source>
</evidence>
<reference evidence="2" key="1">
    <citation type="journal article" date="2019" name="Nat. Commun.">
        <title>The genome of broomcorn millet.</title>
        <authorList>
            <person name="Zou C."/>
            <person name="Miki D."/>
            <person name="Li D."/>
            <person name="Tang Q."/>
            <person name="Xiao L."/>
            <person name="Rajput S."/>
            <person name="Deng P."/>
            <person name="Jia W."/>
            <person name="Huang R."/>
            <person name="Zhang M."/>
            <person name="Sun Y."/>
            <person name="Hu J."/>
            <person name="Fu X."/>
            <person name="Schnable P.S."/>
            <person name="Li F."/>
            <person name="Zhang H."/>
            <person name="Feng B."/>
            <person name="Zhu X."/>
            <person name="Liu R."/>
            <person name="Schnable J.C."/>
            <person name="Zhu J.-K."/>
            <person name="Zhang H."/>
        </authorList>
    </citation>
    <scope>NUCLEOTIDE SEQUENCE [LARGE SCALE GENOMIC DNA]</scope>
</reference>